<reference evidence="2 3" key="1">
    <citation type="submission" date="2015-04" db="EMBL/GenBank/DDBJ databases">
        <title>Lasius niger genome sequencing.</title>
        <authorList>
            <person name="Konorov E.A."/>
            <person name="Nikitin M.A."/>
            <person name="Kirill M.V."/>
            <person name="Chang P."/>
        </authorList>
    </citation>
    <scope>NUCLEOTIDE SEQUENCE [LARGE SCALE GENOMIC DNA]</scope>
    <source>
        <tissue evidence="2">Whole</tissue>
    </source>
</reference>
<feature type="domain" description="SCAN" evidence="1">
    <location>
        <begin position="244"/>
        <end position="283"/>
    </location>
</feature>
<accession>A0A0J7N2P0</accession>
<dbReference type="AlphaFoldDB" id="A0A0J7N2P0"/>
<sequence>MAKAILTSILVIARSETEGVTQDGTLSICEEHKIKIKSLMSSTTEENLLFENAEGEENINDEEENDNNKNKWIEWAETIEKDVMKVINNVEGDRMNAHYLPRFADRIMKDIKYLPMWSCICRDKFGYGRIPASSASVEADFNIIKNVLLKNEETPMRVDEFVSKHINFLSGRTKLAHSAEDKMEKSNAEINDIIQSNNTIITEENEMEKSNAKISNDTIESNKIINALSITNPCPVCANGDEPTDAHKCDICKKAVHAIDGCSVPLGEEGYGQTRICRDCSVENIGNDVLPSREVENWRGLITKEKKKRRNKYLQTNNLENQFLFHDKITKVPIMKNGGNITIQSVKLDDKRISFTNTCAFDSILQLFIVAYFDRDEIKNFISLNNSNTFFQLVLNIATCGIEKQSYKLRAQILDEIFTGPYIILEVYGHEEELPSIKLENIPQKIRFTFLEKDYYLLASSTLRLLESKQED</sequence>
<dbReference type="EMBL" id="LBMM01011255">
    <property type="protein sequence ID" value="KMQ86935.1"/>
    <property type="molecule type" value="Genomic_DNA"/>
</dbReference>
<gene>
    <name evidence="2" type="ORF">RF55_13941</name>
</gene>
<proteinExistence type="predicted"/>
<dbReference type="Proteomes" id="UP000036403">
    <property type="component" value="Unassembled WGS sequence"/>
</dbReference>
<dbReference type="InterPro" id="IPR057560">
    <property type="entry name" value="Znf_SCAND3"/>
</dbReference>
<evidence type="ECO:0000259" key="1">
    <source>
        <dbReference type="Pfam" id="PF23663"/>
    </source>
</evidence>
<dbReference type="Pfam" id="PF23663">
    <property type="entry name" value="Znf_SCAND3"/>
    <property type="match status" value="1"/>
</dbReference>
<keyword evidence="3" id="KW-1185">Reference proteome</keyword>
<name>A0A0J7N2P0_LASNI</name>
<organism evidence="2 3">
    <name type="scientific">Lasius niger</name>
    <name type="common">Black garden ant</name>
    <dbReference type="NCBI Taxonomy" id="67767"/>
    <lineage>
        <taxon>Eukaryota</taxon>
        <taxon>Metazoa</taxon>
        <taxon>Ecdysozoa</taxon>
        <taxon>Arthropoda</taxon>
        <taxon>Hexapoda</taxon>
        <taxon>Insecta</taxon>
        <taxon>Pterygota</taxon>
        <taxon>Neoptera</taxon>
        <taxon>Endopterygota</taxon>
        <taxon>Hymenoptera</taxon>
        <taxon>Apocrita</taxon>
        <taxon>Aculeata</taxon>
        <taxon>Formicoidea</taxon>
        <taxon>Formicidae</taxon>
        <taxon>Formicinae</taxon>
        <taxon>Lasius</taxon>
        <taxon>Lasius</taxon>
    </lineage>
</organism>
<protein>
    <submittedName>
        <fullName evidence="2">KDa protein in nof-fb transposable element</fullName>
    </submittedName>
</protein>
<evidence type="ECO:0000313" key="3">
    <source>
        <dbReference type="Proteomes" id="UP000036403"/>
    </source>
</evidence>
<dbReference type="OrthoDB" id="7700560at2759"/>
<comment type="caution">
    <text evidence="2">The sequence shown here is derived from an EMBL/GenBank/DDBJ whole genome shotgun (WGS) entry which is preliminary data.</text>
</comment>
<dbReference type="PaxDb" id="67767-A0A0J7N2P0"/>
<evidence type="ECO:0000313" key="2">
    <source>
        <dbReference type="EMBL" id="KMQ86935.1"/>
    </source>
</evidence>